<evidence type="ECO:0000313" key="2">
    <source>
        <dbReference type="Proteomes" id="UP000315673"/>
    </source>
</evidence>
<dbReference type="AlphaFoldDB" id="A0A5B8LKR5"/>
<proteinExistence type="predicted"/>
<protein>
    <recommendedName>
        <fullName evidence="3">Lipoprotein</fullName>
    </recommendedName>
</protein>
<dbReference type="RefSeq" id="WP_146573715.1">
    <property type="nucleotide sequence ID" value="NZ_CP042306.1"/>
</dbReference>
<organism evidence="1 2">
    <name type="scientific">Sphingomonas panacisoli</name>
    <dbReference type="NCBI Taxonomy" id="1813879"/>
    <lineage>
        <taxon>Bacteria</taxon>
        <taxon>Pseudomonadati</taxon>
        <taxon>Pseudomonadota</taxon>
        <taxon>Alphaproteobacteria</taxon>
        <taxon>Sphingomonadales</taxon>
        <taxon>Sphingomonadaceae</taxon>
        <taxon>Sphingomonas</taxon>
    </lineage>
</organism>
<evidence type="ECO:0000313" key="1">
    <source>
        <dbReference type="EMBL" id="QDZ08808.1"/>
    </source>
</evidence>
<name>A0A5B8LKR5_9SPHN</name>
<gene>
    <name evidence="1" type="ORF">FPZ24_16130</name>
</gene>
<dbReference type="Proteomes" id="UP000315673">
    <property type="component" value="Chromosome"/>
</dbReference>
<reference evidence="1 2" key="1">
    <citation type="submission" date="2019-07" db="EMBL/GenBank/DDBJ databases">
        <title>Full genome sequence of Sphingomonas sp. 4R-6-7(HKS19).</title>
        <authorList>
            <person name="Im W.-T."/>
        </authorList>
    </citation>
    <scope>NUCLEOTIDE SEQUENCE [LARGE SCALE GENOMIC DNA]</scope>
    <source>
        <strain evidence="1 2">HKS19</strain>
    </source>
</reference>
<dbReference type="OrthoDB" id="7562080at2"/>
<dbReference type="PROSITE" id="PS51257">
    <property type="entry name" value="PROKAR_LIPOPROTEIN"/>
    <property type="match status" value="1"/>
</dbReference>
<evidence type="ECO:0008006" key="3">
    <source>
        <dbReference type="Google" id="ProtNLM"/>
    </source>
</evidence>
<accession>A0A5B8LKR5</accession>
<dbReference type="KEGG" id="spai:FPZ24_16130"/>
<dbReference type="EMBL" id="CP042306">
    <property type="protein sequence ID" value="QDZ08808.1"/>
    <property type="molecule type" value="Genomic_DNA"/>
</dbReference>
<keyword evidence="2" id="KW-1185">Reference proteome</keyword>
<sequence>MRLRFAVVMLSMLLSGCWWEGPIFYPPDPAAIQPITAGLYEARSGEQGDKPDRGRFVRRPDGSWADEADAKAGYFFVRLGGTTRDLWVVEFIATDGPDAGYGLLERVGDRWTMDPLIDCRGTEQIVRAAGGVVENDAAPGADTSADRSLGNNLVCRFADRASLERALLAYAAAHPRLTGATLKRIGD</sequence>